<feature type="signal peptide" evidence="1">
    <location>
        <begin position="1"/>
        <end position="26"/>
    </location>
</feature>
<evidence type="ECO:0000256" key="1">
    <source>
        <dbReference type="SAM" id="SignalP"/>
    </source>
</evidence>
<organism evidence="2 3">
    <name type="scientific">Luteibacter rhizovicinus</name>
    <dbReference type="NCBI Taxonomy" id="242606"/>
    <lineage>
        <taxon>Bacteria</taxon>
        <taxon>Pseudomonadati</taxon>
        <taxon>Pseudomonadota</taxon>
        <taxon>Gammaproteobacteria</taxon>
        <taxon>Lysobacterales</taxon>
        <taxon>Rhodanobacteraceae</taxon>
        <taxon>Luteibacter</taxon>
    </lineage>
</organism>
<evidence type="ECO:0000313" key="2">
    <source>
        <dbReference type="EMBL" id="TCV97047.1"/>
    </source>
</evidence>
<evidence type="ECO:0000313" key="3">
    <source>
        <dbReference type="Proteomes" id="UP000295645"/>
    </source>
</evidence>
<proteinExistence type="predicted"/>
<keyword evidence="1" id="KW-0732">Signal</keyword>
<dbReference type="EMBL" id="SMCS01000001">
    <property type="protein sequence ID" value="TCV97047.1"/>
    <property type="molecule type" value="Genomic_DNA"/>
</dbReference>
<sequence>MNYTRRGAYALATLAGLCMAASTATAANRMYGPLLLVDQRAGKSIYYAFERSSVRWIAPMRNPDKTGAEEYDWPFDGGRFPAAGNLRNTIFVTIPGDRETGPVVDTLGRCLTSNDTYQNVRFEVCASGKAEQTWTIVGGHMYRAQGRTNSASLAFDPNLSGSNNLFLSPTPIMRLYIETFVDDEPPVEES</sequence>
<dbReference type="AlphaFoldDB" id="A0A4R3YVJ2"/>
<dbReference type="RefSeq" id="WP_132141137.1">
    <property type="nucleotide sequence ID" value="NZ_SMCS01000001.1"/>
</dbReference>
<protein>
    <recommendedName>
        <fullName evidence="4">Ricin-type beta-trefoil lectin protein</fullName>
    </recommendedName>
</protein>
<accession>A0A4R3YVJ2</accession>
<keyword evidence="3" id="KW-1185">Reference proteome</keyword>
<feature type="chain" id="PRO_5020930891" description="Ricin-type beta-trefoil lectin protein" evidence="1">
    <location>
        <begin position="27"/>
        <end position="190"/>
    </location>
</feature>
<gene>
    <name evidence="2" type="ORF">EC912_10141</name>
</gene>
<reference evidence="2 3" key="1">
    <citation type="submission" date="2019-03" db="EMBL/GenBank/DDBJ databases">
        <title>Above-ground endophytic microbial communities from plants in different locations in the United States.</title>
        <authorList>
            <person name="Frank C."/>
        </authorList>
    </citation>
    <scope>NUCLEOTIDE SEQUENCE [LARGE SCALE GENOMIC DNA]</scope>
    <source>
        <strain evidence="2 3">LP_13_YM</strain>
    </source>
</reference>
<evidence type="ECO:0008006" key="4">
    <source>
        <dbReference type="Google" id="ProtNLM"/>
    </source>
</evidence>
<comment type="caution">
    <text evidence="2">The sequence shown here is derived from an EMBL/GenBank/DDBJ whole genome shotgun (WGS) entry which is preliminary data.</text>
</comment>
<dbReference type="Proteomes" id="UP000295645">
    <property type="component" value="Unassembled WGS sequence"/>
</dbReference>
<name>A0A4R3YVJ2_9GAMM</name>